<evidence type="ECO:0000256" key="4">
    <source>
        <dbReference type="ARBA" id="ARBA00022679"/>
    </source>
</evidence>
<feature type="domain" description="Glycosyltransferase RgtA/B/C/D-like" evidence="9">
    <location>
        <begin position="65"/>
        <end position="222"/>
    </location>
</feature>
<dbReference type="GO" id="GO:0016763">
    <property type="term" value="F:pentosyltransferase activity"/>
    <property type="evidence" value="ECO:0007669"/>
    <property type="project" value="TreeGrafter"/>
</dbReference>
<evidence type="ECO:0000259" key="9">
    <source>
        <dbReference type="Pfam" id="PF13231"/>
    </source>
</evidence>
<name>A0A7K1SS70_9SPHI</name>
<feature type="transmembrane region" description="Helical" evidence="8">
    <location>
        <begin position="273"/>
        <end position="295"/>
    </location>
</feature>
<dbReference type="GO" id="GO:0010041">
    <property type="term" value="P:response to iron(III) ion"/>
    <property type="evidence" value="ECO:0007669"/>
    <property type="project" value="TreeGrafter"/>
</dbReference>
<dbReference type="PANTHER" id="PTHR33908:SF3">
    <property type="entry name" value="UNDECAPRENYL PHOSPHATE-ALPHA-4-AMINO-4-DEOXY-L-ARABINOSE ARABINOSYL TRANSFERASE"/>
    <property type="match status" value="1"/>
</dbReference>
<evidence type="ECO:0000256" key="7">
    <source>
        <dbReference type="ARBA" id="ARBA00023136"/>
    </source>
</evidence>
<keyword evidence="2" id="KW-1003">Cell membrane</keyword>
<comment type="caution">
    <text evidence="10">The sequence shown here is derived from an EMBL/GenBank/DDBJ whole genome shotgun (WGS) entry which is preliminary data.</text>
</comment>
<accession>A0A7K1SS70</accession>
<feature type="transmembrane region" description="Helical" evidence="8">
    <location>
        <begin position="12"/>
        <end position="35"/>
    </location>
</feature>
<feature type="transmembrane region" description="Helical" evidence="8">
    <location>
        <begin position="86"/>
        <end position="106"/>
    </location>
</feature>
<keyword evidence="5 8" id="KW-0812">Transmembrane</keyword>
<dbReference type="InterPro" id="IPR050297">
    <property type="entry name" value="LipidA_mod_glycosyltrf_83"/>
</dbReference>
<gene>
    <name evidence="10" type="ORF">GO621_00860</name>
</gene>
<evidence type="ECO:0000256" key="8">
    <source>
        <dbReference type="SAM" id="Phobius"/>
    </source>
</evidence>
<reference evidence="10 11" key="1">
    <citation type="submission" date="2019-12" db="EMBL/GenBank/DDBJ databases">
        <title>Mucilaginibacter sp. HMF7410 genome sequencing and assembly.</title>
        <authorList>
            <person name="Kang H."/>
            <person name="Cha I."/>
            <person name="Kim H."/>
            <person name="Joh K."/>
        </authorList>
    </citation>
    <scope>NUCLEOTIDE SEQUENCE [LARGE SCALE GENOMIC DNA]</scope>
    <source>
        <strain evidence="10 11">HMF7410</strain>
    </source>
</reference>
<dbReference type="GO" id="GO:0005886">
    <property type="term" value="C:plasma membrane"/>
    <property type="evidence" value="ECO:0007669"/>
    <property type="project" value="UniProtKB-SubCell"/>
</dbReference>
<feature type="transmembrane region" description="Helical" evidence="8">
    <location>
        <begin position="209"/>
        <end position="228"/>
    </location>
</feature>
<keyword evidence="3" id="KW-0328">Glycosyltransferase</keyword>
<keyword evidence="4 10" id="KW-0808">Transferase</keyword>
<dbReference type="AlphaFoldDB" id="A0A7K1SS70"/>
<keyword evidence="6 8" id="KW-1133">Transmembrane helix</keyword>
<sequence>MPSFTSTPIFKWLYFFIGAAVLLNFSGLFITILGLDGPLYACIAKSMVQRHDYVNLFSQGKDWLDKPHFPFWVTALSFNLFGFTTWAYKLPAILFVLMGGVYTYLFCKNLYNKEVALWSVLIFLTAEHLIISNNDVRAEPYLTGLIIASVYHFYKTVAKNSIGHLIIACVFAACAVMTKGIFALIPIFGAFAGEYILTKNWKQLFNWRWLLAFILVMLFLASEIYCLYEQFDLHPEKLVFDQHNVSGIKFFFWDSQFGRFFNNGPIKGHGDPFFFFHTLLWAFIPWSVLLYIAVVQFFRNQHKQKREWYCICGALLTFFVFSASKFQLPHYITIVFPFFAIITAQYLIGIKTAKGLQAIRITQSAVLALLILIVLLLQYFYRAENFTFFTILLLLITAVLLIFVSVKEAWGSKYQLLFQSVLVSIFINLYLNLNFYPSLLHYQSGSEAAFYIDKNSMGNLPVAQLQEEEYSHALEFYLNRPLYLINEDGKGNLPSKPYLLYASKENINQIVAKGWKIRPVKTFNDELVTRLTGKFLNRKTRKEQLGQKDLVLVEKDVLAK</sequence>
<feature type="transmembrane region" description="Helical" evidence="8">
    <location>
        <begin position="115"/>
        <end position="131"/>
    </location>
</feature>
<feature type="transmembrane region" description="Helical" evidence="8">
    <location>
        <begin position="386"/>
        <end position="404"/>
    </location>
</feature>
<feature type="transmembrane region" description="Helical" evidence="8">
    <location>
        <begin position="361"/>
        <end position="380"/>
    </location>
</feature>
<evidence type="ECO:0000256" key="1">
    <source>
        <dbReference type="ARBA" id="ARBA00004651"/>
    </source>
</evidence>
<evidence type="ECO:0000313" key="10">
    <source>
        <dbReference type="EMBL" id="MVN20084.1"/>
    </source>
</evidence>
<keyword evidence="7 8" id="KW-0472">Membrane</keyword>
<evidence type="ECO:0000313" key="11">
    <source>
        <dbReference type="Proteomes" id="UP000462014"/>
    </source>
</evidence>
<evidence type="ECO:0000256" key="2">
    <source>
        <dbReference type="ARBA" id="ARBA00022475"/>
    </source>
</evidence>
<dbReference type="PANTHER" id="PTHR33908">
    <property type="entry name" value="MANNOSYLTRANSFERASE YKCB-RELATED"/>
    <property type="match status" value="1"/>
</dbReference>
<evidence type="ECO:0000256" key="5">
    <source>
        <dbReference type="ARBA" id="ARBA00022692"/>
    </source>
</evidence>
<proteinExistence type="predicted"/>
<dbReference type="RefSeq" id="WP_157563053.1">
    <property type="nucleotide sequence ID" value="NZ_WPIK01000001.1"/>
</dbReference>
<dbReference type="Proteomes" id="UP000462014">
    <property type="component" value="Unassembled WGS sequence"/>
</dbReference>
<dbReference type="InterPro" id="IPR038731">
    <property type="entry name" value="RgtA/B/C-like"/>
</dbReference>
<protein>
    <submittedName>
        <fullName evidence="10">Phospholipid carrier-dependent glycosyltransferase</fullName>
    </submittedName>
</protein>
<organism evidence="10 11">
    <name type="scientific">Mucilaginibacter arboris</name>
    <dbReference type="NCBI Taxonomy" id="2682090"/>
    <lineage>
        <taxon>Bacteria</taxon>
        <taxon>Pseudomonadati</taxon>
        <taxon>Bacteroidota</taxon>
        <taxon>Sphingobacteriia</taxon>
        <taxon>Sphingobacteriales</taxon>
        <taxon>Sphingobacteriaceae</taxon>
        <taxon>Mucilaginibacter</taxon>
    </lineage>
</organism>
<keyword evidence="11" id="KW-1185">Reference proteome</keyword>
<feature type="transmembrane region" description="Helical" evidence="8">
    <location>
        <begin position="330"/>
        <end position="349"/>
    </location>
</feature>
<feature type="transmembrane region" description="Helical" evidence="8">
    <location>
        <begin position="307"/>
        <end position="324"/>
    </location>
</feature>
<dbReference type="Pfam" id="PF13231">
    <property type="entry name" value="PMT_2"/>
    <property type="match status" value="1"/>
</dbReference>
<dbReference type="EMBL" id="WPIK01000001">
    <property type="protein sequence ID" value="MVN20084.1"/>
    <property type="molecule type" value="Genomic_DNA"/>
</dbReference>
<feature type="transmembrane region" description="Helical" evidence="8">
    <location>
        <begin position="165"/>
        <end position="197"/>
    </location>
</feature>
<evidence type="ECO:0000256" key="6">
    <source>
        <dbReference type="ARBA" id="ARBA00022989"/>
    </source>
</evidence>
<evidence type="ECO:0000256" key="3">
    <source>
        <dbReference type="ARBA" id="ARBA00022676"/>
    </source>
</evidence>
<dbReference type="GO" id="GO:0009103">
    <property type="term" value="P:lipopolysaccharide biosynthetic process"/>
    <property type="evidence" value="ECO:0007669"/>
    <property type="project" value="UniProtKB-ARBA"/>
</dbReference>
<feature type="transmembrane region" description="Helical" evidence="8">
    <location>
        <begin position="416"/>
        <end position="436"/>
    </location>
</feature>
<comment type="subcellular location">
    <subcellularLocation>
        <location evidence="1">Cell membrane</location>
        <topology evidence="1">Multi-pass membrane protein</topology>
    </subcellularLocation>
</comment>